<reference evidence="4 5" key="1">
    <citation type="submission" date="2024-02" db="EMBL/GenBank/DDBJ databases">
        <title>Bacterial strain from lacustrine sediment.</title>
        <authorList>
            <person name="Petit C."/>
            <person name="Fadhlaoui K."/>
        </authorList>
    </citation>
    <scope>NUCLEOTIDE SEQUENCE [LARGE SCALE GENOMIC DNA]</scope>
    <source>
        <strain evidence="4 5">IPX-CK</strain>
    </source>
</reference>
<dbReference type="InterPro" id="IPR050861">
    <property type="entry name" value="Dihydroxyacetone_Kinase"/>
</dbReference>
<evidence type="ECO:0000313" key="5">
    <source>
        <dbReference type="Proteomes" id="UP001451571"/>
    </source>
</evidence>
<gene>
    <name evidence="4" type="primary">dhaL</name>
    <name evidence="4" type="ORF">V6984_20820</name>
</gene>
<feature type="domain" description="DhaL" evidence="3">
    <location>
        <begin position="7"/>
        <end position="206"/>
    </location>
</feature>
<dbReference type="NCBIfam" id="TIGR02365">
    <property type="entry name" value="dha_L_ycgS"/>
    <property type="match status" value="1"/>
</dbReference>
<dbReference type="PANTHER" id="PTHR28629:SF4">
    <property type="entry name" value="TRIOKINASE_FMN CYCLASE"/>
    <property type="match status" value="1"/>
</dbReference>
<dbReference type="Gene3D" id="1.25.40.340">
    <property type="match status" value="1"/>
</dbReference>
<organism evidence="4 5">
    <name type="scientific">Kineothrix sedimenti</name>
    <dbReference type="NCBI Taxonomy" id="3123317"/>
    <lineage>
        <taxon>Bacteria</taxon>
        <taxon>Bacillati</taxon>
        <taxon>Bacillota</taxon>
        <taxon>Clostridia</taxon>
        <taxon>Lachnospirales</taxon>
        <taxon>Lachnospiraceae</taxon>
        <taxon>Kineothrix</taxon>
    </lineage>
</organism>
<evidence type="ECO:0000256" key="2">
    <source>
        <dbReference type="ARBA" id="ARBA00022777"/>
    </source>
</evidence>
<dbReference type="Pfam" id="PF02734">
    <property type="entry name" value="Dak2"/>
    <property type="match status" value="1"/>
</dbReference>
<dbReference type="PANTHER" id="PTHR28629">
    <property type="entry name" value="TRIOKINASE/FMN CYCLASE"/>
    <property type="match status" value="1"/>
</dbReference>
<dbReference type="EMBL" id="CP146256">
    <property type="protein sequence ID" value="XAH73915.1"/>
    <property type="molecule type" value="Genomic_DNA"/>
</dbReference>
<dbReference type="GO" id="GO:0016301">
    <property type="term" value="F:kinase activity"/>
    <property type="evidence" value="ECO:0007669"/>
    <property type="project" value="UniProtKB-KW"/>
</dbReference>
<keyword evidence="5" id="KW-1185">Reference proteome</keyword>
<keyword evidence="1" id="KW-0808">Transferase</keyword>
<protein>
    <submittedName>
        <fullName evidence="4">Dihydroxyacetone kinase subunit DhaL</fullName>
    </submittedName>
</protein>
<dbReference type="PROSITE" id="PS51480">
    <property type="entry name" value="DHAL"/>
    <property type="match status" value="1"/>
</dbReference>
<keyword evidence="2 4" id="KW-0418">Kinase</keyword>
<sequence length="211" mass="22738">MKVLTVEQTTDMIIRACDEIIKNKPYLTEIDSKIGDGDHGIGMSGGMEKAKSALEEKRPFQDVNSVFKTTGMAMLNSMGGASGVIFGSMFLGGIKGLETITELDGDSMAKIMRGSLEAIKERGKAQVGDKTMIDALEPAVLALEKGEKEDLAILLEAAKDGAYQGVENTKDYIAKFGRAKSLMERAIGYQDAGATSVFIIFDAMYKFVNAQ</sequence>
<evidence type="ECO:0000259" key="3">
    <source>
        <dbReference type="PROSITE" id="PS51480"/>
    </source>
</evidence>
<dbReference type="InterPro" id="IPR012737">
    <property type="entry name" value="DhaK_L_YcgS"/>
</dbReference>
<dbReference type="SMART" id="SM01120">
    <property type="entry name" value="Dak2"/>
    <property type="match status" value="1"/>
</dbReference>
<dbReference type="SUPFAM" id="SSF101473">
    <property type="entry name" value="DhaL-like"/>
    <property type="match status" value="1"/>
</dbReference>
<evidence type="ECO:0000313" key="4">
    <source>
        <dbReference type="EMBL" id="XAH73915.1"/>
    </source>
</evidence>
<accession>A0ABZ3EVQ0</accession>
<evidence type="ECO:0000256" key="1">
    <source>
        <dbReference type="ARBA" id="ARBA00022679"/>
    </source>
</evidence>
<proteinExistence type="predicted"/>
<dbReference type="InterPro" id="IPR036117">
    <property type="entry name" value="DhaL_dom_sf"/>
</dbReference>
<dbReference type="Proteomes" id="UP001451571">
    <property type="component" value="Chromosome"/>
</dbReference>
<name>A0ABZ3EVQ0_9FIRM</name>
<dbReference type="InterPro" id="IPR004007">
    <property type="entry name" value="DhaL_dom"/>
</dbReference>
<dbReference type="RefSeq" id="WP_342757516.1">
    <property type="nucleotide sequence ID" value="NZ_CP146256.1"/>
</dbReference>